<evidence type="ECO:0000259" key="2">
    <source>
        <dbReference type="Pfam" id="PF12969"/>
    </source>
</evidence>
<proteinExistence type="predicted"/>
<dbReference type="Pfam" id="PF12969">
    <property type="entry name" value="DUF3857"/>
    <property type="match status" value="1"/>
</dbReference>
<accession>A0A318IM21</accession>
<evidence type="ECO:0000313" key="3">
    <source>
        <dbReference type="EMBL" id="PXX33484.1"/>
    </source>
</evidence>
<dbReference type="InterPro" id="IPR038765">
    <property type="entry name" value="Papain-like_cys_pep_sf"/>
</dbReference>
<dbReference type="InterPro" id="IPR024618">
    <property type="entry name" value="DUF3857"/>
</dbReference>
<dbReference type="EMBL" id="QJJY01000010">
    <property type="protein sequence ID" value="PXX33484.1"/>
    <property type="molecule type" value="Genomic_DNA"/>
</dbReference>
<comment type="caution">
    <text evidence="3">The sequence shown here is derived from an EMBL/GenBank/DDBJ whole genome shotgun (WGS) entry which is preliminary data.</text>
</comment>
<feature type="domain" description="DUF3857" evidence="2">
    <location>
        <begin position="80"/>
        <end position="239"/>
    </location>
</feature>
<sequence>MALICSATCSPSVAKTDDGRPTPIVVSLPGVSKSMTQHHVRYLRIIRSGIAVLLALRLSTSFAADYQVERLDNTIKVDASGRRTAQVDLSIKLLTDAAIARFGQYVLPYNAQLQKLDIDTAQTVHADGSAVPVDIRHGIFDRPAPVAAAAPQFSTEHLRIVAFPALAKGDSIRLSYTLTDTNTLFPGKFSVQLAFPPTEDYRAANVTLDTPAGMAVAIEARAMRATSDTTRNGRRIRAYHYETPAPGPIEEQANTVAWTDVGPVFIASNFSGYADIARAYQARAADKQAPADAIRALANQITADVDDRREQAMRLYAWVARNIRYVGVYFGAGPVVPHRADAVLANRYGDCKDQVTLLSALLAAKGIESRTILVNLGDRYRLPDAPDVLTFNHAIAWLPEFDAFADTTAGVLPFGALPFEASGKPALDTATGNVIRTPPQNGRNSRSLLAYALDLDRDGNATMTGDIALDGQAVQHARQMFVYVQPKRLADEMLRRSGLSGELKMTPHHLDALDQPFSIALRGTLNQLSLMPGPAAFAVPSLPNFGRIREFADFVLRQKDKRFEGVCAGTRLEERYRITLPADVEILAIPPDVDVRAGEIAYRSTYLRDGRTVNVTRVLDRDLGGNVCSGAKLAEWADAARSISKDLKRQILYR</sequence>
<gene>
    <name evidence="3" type="ORF">NA66_10107</name>
</gene>
<organism evidence="3 4">
    <name type="scientific">Burkholderia pyrrocinia</name>
    <name type="common">Pseudomonas pyrrocinia</name>
    <dbReference type="NCBI Taxonomy" id="60550"/>
    <lineage>
        <taxon>Bacteria</taxon>
        <taxon>Pseudomonadati</taxon>
        <taxon>Pseudomonadota</taxon>
        <taxon>Betaproteobacteria</taxon>
        <taxon>Burkholderiales</taxon>
        <taxon>Burkholderiaceae</taxon>
        <taxon>Burkholderia</taxon>
        <taxon>Burkholderia cepacia complex</taxon>
    </lineage>
</organism>
<dbReference type="AlphaFoldDB" id="A0A318IM21"/>
<feature type="domain" description="Transglutaminase-like" evidence="1">
    <location>
        <begin position="295"/>
        <end position="378"/>
    </location>
</feature>
<dbReference type="Gene3D" id="2.60.40.3140">
    <property type="match status" value="1"/>
</dbReference>
<dbReference type="InterPro" id="IPR002931">
    <property type="entry name" value="Transglutaminase-like"/>
</dbReference>
<dbReference type="Pfam" id="PF01841">
    <property type="entry name" value="Transglut_core"/>
    <property type="match status" value="1"/>
</dbReference>
<name>A0A318IM21_BURPY</name>
<evidence type="ECO:0000313" key="4">
    <source>
        <dbReference type="Proteomes" id="UP000247755"/>
    </source>
</evidence>
<protein>
    <submittedName>
        <fullName evidence="3">Transglutaminase superfamily protein</fullName>
    </submittedName>
</protein>
<dbReference type="Proteomes" id="UP000247755">
    <property type="component" value="Unassembled WGS sequence"/>
</dbReference>
<evidence type="ECO:0000259" key="1">
    <source>
        <dbReference type="Pfam" id="PF01841"/>
    </source>
</evidence>
<dbReference type="SUPFAM" id="SSF54001">
    <property type="entry name" value="Cysteine proteinases"/>
    <property type="match status" value="1"/>
</dbReference>
<reference evidence="3 4" key="1">
    <citation type="submission" date="2018-05" db="EMBL/GenBank/DDBJ databases">
        <title>Comparative genomics of bacterial root endophytes of switchgrass collected from native prairies over two seasons.</title>
        <authorList>
            <person name="Tang Y."/>
        </authorList>
    </citation>
    <scope>NUCLEOTIDE SEQUENCE [LARGE SCALE GENOMIC DNA]</scope>
    <source>
        <strain evidence="3 4">NFIX32</strain>
    </source>
</reference>
<dbReference type="Gene3D" id="3.10.620.30">
    <property type="match status" value="1"/>
</dbReference>